<dbReference type="EMBL" id="JAIZAY010000008">
    <property type="protein sequence ID" value="KAJ8037014.1"/>
    <property type="molecule type" value="Genomic_DNA"/>
</dbReference>
<feature type="region of interest" description="Disordered" evidence="1">
    <location>
        <begin position="100"/>
        <end position="174"/>
    </location>
</feature>
<feature type="region of interest" description="Disordered" evidence="1">
    <location>
        <begin position="190"/>
        <end position="215"/>
    </location>
</feature>
<organism evidence="2 3">
    <name type="scientific">Holothuria leucospilota</name>
    <name type="common">Black long sea cucumber</name>
    <name type="synonym">Mertensiothuria leucospilota</name>
    <dbReference type="NCBI Taxonomy" id="206669"/>
    <lineage>
        <taxon>Eukaryota</taxon>
        <taxon>Metazoa</taxon>
        <taxon>Echinodermata</taxon>
        <taxon>Eleutherozoa</taxon>
        <taxon>Echinozoa</taxon>
        <taxon>Holothuroidea</taxon>
        <taxon>Aspidochirotacea</taxon>
        <taxon>Aspidochirotida</taxon>
        <taxon>Holothuriidae</taxon>
        <taxon>Holothuria</taxon>
    </lineage>
</organism>
<keyword evidence="3" id="KW-1185">Reference proteome</keyword>
<dbReference type="Proteomes" id="UP001152320">
    <property type="component" value="Chromosome 8"/>
</dbReference>
<evidence type="ECO:0000256" key="1">
    <source>
        <dbReference type="SAM" id="MobiDB-lite"/>
    </source>
</evidence>
<name>A0A9Q1C2K3_HOLLE</name>
<accession>A0A9Q1C2K3</accession>
<feature type="compositionally biased region" description="Basic and acidic residues" evidence="1">
    <location>
        <begin position="165"/>
        <end position="174"/>
    </location>
</feature>
<reference evidence="2" key="1">
    <citation type="submission" date="2021-10" db="EMBL/GenBank/DDBJ databases">
        <title>Tropical sea cucumber genome reveals ecological adaptation and Cuvierian tubules defense mechanism.</title>
        <authorList>
            <person name="Chen T."/>
        </authorList>
    </citation>
    <scope>NUCLEOTIDE SEQUENCE</scope>
    <source>
        <strain evidence="2">Nanhai2018</strain>
        <tissue evidence="2">Muscle</tissue>
    </source>
</reference>
<dbReference type="AlphaFoldDB" id="A0A9Q1C2K3"/>
<feature type="compositionally biased region" description="Polar residues" evidence="1">
    <location>
        <begin position="131"/>
        <end position="150"/>
    </location>
</feature>
<dbReference type="OrthoDB" id="10071597at2759"/>
<evidence type="ECO:0000313" key="3">
    <source>
        <dbReference type="Proteomes" id="UP001152320"/>
    </source>
</evidence>
<evidence type="ECO:0000313" key="2">
    <source>
        <dbReference type="EMBL" id="KAJ8037014.1"/>
    </source>
</evidence>
<protein>
    <submittedName>
        <fullName evidence="2">Uncharacterized protein</fullName>
    </submittedName>
</protein>
<feature type="compositionally biased region" description="Low complexity" evidence="1">
    <location>
        <begin position="151"/>
        <end position="164"/>
    </location>
</feature>
<gene>
    <name evidence="2" type="ORF">HOLleu_17723</name>
</gene>
<sequence>MMSVSSQGMTGFHAQRAIVVRQASQTAINRCVPAINQSEEPVPLSSRYVRSKPRIAATNEFAGRARSGPCRQPAQTKVVNVGNMALTASERRHVRGVTGFFPSSIRRSGDGRRAGSVTPSAADQDAEETYQDNITTESPRNQAQENETQNRALSQRSARFASSARKSDSQRSKEYHDFLRRKALECESGVSLNGTESTAEEKTTKSSSQRVYHGAVKQRDGAWVKAFKVKQKRNSRLRDMLESKSTPNLKDSTTW</sequence>
<comment type="caution">
    <text evidence="2">The sequence shown here is derived from an EMBL/GenBank/DDBJ whole genome shotgun (WGS) entry which is preliminary data.</text>
</comment>
<proteinExistence type="predicted"/>